<protein>
    <recommendedName>
        <fullName evidence="1">Colicin D immunity protein domain-containing protein</fullName>
    </recommendedName>
</protein>
<reference evidence="2 3" key="1">
    <citation type="submission" date="2020-08" db="EMBL/GenBank/DDBJ databases">
        <title>Genome Sequencing of Nocardia wallacei strain FMUON74 and assembly.</title>
        <authorList>
            <person name="Toyokawa M."/>
            <person name="Uesaka K."/>
        </authorList>
    </citation>
    <scope>NUCLEOTIDE SEQUENCE [LARGE SCALE GENOMIC DNA]</scope>
    <source>
        <strain evidence="2 3">FMUON74</strain>
    </source>
</reference>
<evidence type="ECO:0000313" key="3">
    <source>
        <dbReference type="Proteomes" id="UP000516173"/>
    </source>
</evidence>
<keyword evidence="3" id="KW-1185">Reference proteome</keyword>
<dbReference type="GO" id="GO:0030153">
    <property type="term" value="P:bacteriocin immunity"/>
    <property type="evidence" value="ECO:0007669"/>
    <property type="project" value="InterPro"/>
</dbReference>
<gene>
    <name evidence="2" type="ORF">NWFMUON74_08820</name>
</gene>
<proteinExistence type="predicted"/>
<dbReference type="Pfam" id="PF09204">
    <property type="entry name" value="Colicin_immun"/>
    <property type="match status" value="1"/>
</dbReference>
<dbReference type="GO" id="GO:0015643">
    <property type="term" value="F:toxic substance binding"/>
    <property type="evidence" value="ECO:0007669"/>
    <property type="project" value="InterPro"/>
</dbReference>
<evidence type="ECO:0000259" key="1">
    <source>
        <dbReference type="Pfam" id="PF09204"/>
    </source>
</evidence>
<dbReference type="InterPro" id="IPR015287">
    <property type="entry name" value="Colicin_D_immunity_dom"/>
</dbReference>
<dbReference type="KEGG" id="nwl:NWFMUON74_08820"/>
<feature type="domain" description="Colicin D immunity protein" evidence="1">
    <location>
        <begin position="15"/>
        <end position="95"/>
    </location>
</feature>
<dbReference type="AlphaFoldDB" id="A0A7G1KDR1"/>
<dbReference type="Proteomes" id="UP000516173">
    <property type="component" value="Chromosome"/>
</dbReference>
<accession>A0A7G1KDR1</accession>
<name>A0A7G1KDR1_9NOCA</name>
<dbReference type="EMBL" id="AP023396">
    <property type="protein sequence ID" value="BCK53110.1"/>
    <property type="molecule type" value="Genomic_DNA"/>
</dbReference>
<sequence length="105" mass="11644">MMADGRADVSRMLAVYEPLLRAFVSGELSADNFEAAYLAKFKQDRSQVPGPEFEVLDGLFADVDDYVADAVLRERAGGLDAEQLRDRARAAYTRLYESRPGPGRV</sequence>
<organism evidence="2 3">
    <name type="scientific">Nocardia wallacei</name>
    <dbReference type="NCBI Taxonomy" id="480035"/>
    <lineage>
        <taxon>Bacteria</taxon>
        <taxon>Bacillati</taxon>
        <taxon>Actinomycetota</taxon>
        <taxon>Actinomycetes</taxon>
        <taxon>Mycobacteriales</taxon>
        <taxon>Nocardiaceae</taxon>
        <taxon>Nocardia</taxon>
    </lineage>
</organism>
<evidence type="ECO:0000313" key="2">
    <source>
        <dbReference type="EMBL" id="BCK53110.1"/>
    </source>
</evidence>